<dbReference type="EMBL" id="KQ978068">
    <property type="protein sequence ID" value="KYM97549.1"/>
    <property type="molecule type" value="Genomic_DNA"/>
</dbReference>
<dbReference type="Pfam" id="PF01981">
    <property type="entry name" value="PTH2"/>
    <property type="match status" value="1"/>
</dbReference>
<gene>
    <name evidence="6" type="ORF">ALC62_11843</name>
</gene>
<dbReference type="GO" id="GO:0005829">
    <property type="term" value="C:cytosol"/>
    <property type="evidence" value="ECO:0007669"/>
    <property type="project" value="TreeGrafter"/>
</dbReference>
<evidence type="ECO:0000313" key="6">
    <source>
        <dbReference type="EMBL" id="KYM97549.1"/>
    </source>
</evidence>
<dbReference type="STRING" id="456900.A0A195C9L0"/>
<dbReference type="PANTHER" id="PTHR12649">
    <property type="entry name" value="PEPTIDYL-TRNA HYDROLASE 2"/>
    <property type="match status" value="1"/>
</dbReference>
<comment type="catalytic activity">
    <reaction evidence="4">
        <text>an N-acyl-L-alpha-aminoacyl-tRNA + H2O = an N-acyl-L-amino acid + a tRNA + H(+)</text>
        <dbReference type="Rhea" id="RHEA:54448"/>
        <dbReference type="Rhea" id="RHEA-COMP:10123"/>
        <dbReference type="Rhea" id="RHEA-COMP:13883"/>
        <dbReference type="ChEBI" id="CHEBI:15377"/>
        <dbReference type="ChEBI" id="CHEBI:15378"/>
        <dbReference type="ChEBI" id="CHEBI:59874"/>
        <dbReference type="ChEBI" id="CHEBI:78442"/>
        <dbReference type="ChEBI" id="CHEBI:138191"/>
        <dbReference type="EC" id="3.1.1.29"/>
    </reaction>
</comment>
<feature type="transmembrane region" description="Helical" evidence="5">
    <location>
        <begin position="17"/>
        <end position="33"/>
    </location>
</feature>
<evidence type="ECO:0000256" key="4">
    <source>
        <dbReference type="ARBA" id="ARBA00048707"/>
    </source>
</evidence>
<dbReference type="CDD" id="cd02430">
    <property type="entry name" value="PTH2"/>
    <property type="match status" value="1"/>
</dbReference>
<accession>A0A195C9L0</accession>
<reference evidence="6 7" key="1">
    <citation type="submission" date="2016-03" db="EMBL/GenBank/DDBJ databases">
        <title>Cyphomyrmex costatus WGS genome.</title>
        <authorList>
            <person name="Nygaard S."/>
            <person name="Hu H."/>
            <person name="Boomsma J."/>
            <person name="Zhang G."/>
        </authorList>
    </citation>
    <scope>NUCLEOTIDE SEQUENCE [LARGE SCALE GENOMIC DNA]</scope>
    <source>
        <strain evidence="6">MS0001</strain>
        <tissue evidence="6">Whole body</tissue>
    </source>
</reference>
<dbReference type="InterPro" id="IPR023476">
    <property type="entry name" value="Pep_tRNA_hydro_II_dom_sf"/>
</dbReference>
<dbReference type="GO" id="GO:0004045">
    <property type="term" value="F:peptidyl-tRNA hydrolase activity"/>
    <property type="evidence" value="ECO:0007669"/>
    <property type="project" value="UniProtKB-EC"/>
</dbReference>
<dbReference type="InterPro" id="IPR002833">
    <property type="entry name" value="PTH2"/>
</dbReference>
<dbReference type="NCBIfam" id="NF003314">
    <property type="entry name" value="PRK04322.1"/>
    <property type="match status" value="1"/>
</dbReference>
<protein>
    <recommendedName>
        <fullName evidence="1">peptidyl-tRNA hydrolase</fullName>
        <ecNumber evidence="1">3.1.1.29</ecNumber>
    </recommendedName>
</protein>
<keyword evidence="7" id="KW-1185">Reference proteome</keyword>
<evidence type="ECO:0000256" key="2">
    <source>
        <dbReference type="ARBA" id="ARBA00022801"/>
    </source>
</evidence>
<dbReference type="PANTHER" id="PTHR12649:SF11">
    <property type="entry name" value="PEPTIDYL-TRNA HYDROLASE 2, MITOCHONDRIAL"/>
    <property type="match status" value="1"/>
</dbReference>
<evidence type="ECO:0000313" key="7">
    <source>
        <dbReference type="Proteomes" id="UP000078542"/>
    </source>
</evidence>
<proteinExistence type="inferred from homology"/>
<keyword evidence="5" id="KW-1133">Transmembrane helix</keyword>
<keyword evidence="2 6" id="KW-0378">Hydrolase</keyword>
<keyword evidence="5" id="KW-0812">Transmembrane</keyword>
<dbReference type="Proteomes" id="UP000078542">
    <property type="component" value="Unassembled WGS sequence"/>
</dbReference>
<evidence type="ECO:0000256" key="1">
    <source>
        <dbReference type="ARBA" id="ARBA00013260"/>
    </source>
</evidence>
<dbReference type="NCBIfam" id="TIGR00283">
    <property type="entry name" value="arch_pth2"/>
    <property type="match status" value="1"/>
</dbReference>
<organism evidence="6 7">
    <name type="scientific">Cyphomyrmex costatus</name>
    <dbReference type="NCBI Taxonomy" id="456900"/>
    <lineage>
        <taxon>Eukaryota</taxon>
        <taxon>Metazoa</taxon>
        <taxon>Ecdysozoa</taxon>
        <taxon>Arthropoda</taxon>
        <taxon>Hexapoda</taxon>
        <taxon>Insecta</taxon>
        <taxon>Pterygota</taxon>
        <taxon>Neoptera</taxon>
        <taxon>Endopterygota</taxon>
        <taxon>Hymenoptera</taxon>
        <taxon>Apocrita</taxon>
        <taxon>Aculeata</taxon>
        <taxon>Formicoidea</taxon>
        <taxon>Formicidae</taxon>
        <taxon>Myrmicinae</taxon>
        <taxon>Cyphomyrmex</taxon>
    </lineage>
</organism>
<name>A0A195C9L0_9HYME</name>
<dbReference type="EC" id="3.1.1.29" evidence="1"/>
<sequence length="185" mass="19933">MDDFAEIIVTQATDPKVAFVAAAVFGYCLYKLITMTNRKSSQKNSFAEDSDETDDDVKKTISLVYTDKYDDYKLTLVIRTDLKMGKGKVAAQCSHATVAAYKDAMKHPNILKAWEESGQAKITLKVNSEAALTKIAKQATAAGLFSNVVQDAGHTQIPAGSKTVCAVGPGPANLVDQVTGHLKLF</sequence>
<dbReference type="FunFam" id="3.40.1490.10:FF:000001">
    <property type="entry name" value="Peptidyl-tRNA hydrolase 2"/>
    <property type="match status" value="1"/>
</dbReference>
<keyword evidence="5" id="KW-0472">Membrane</keyword>
<dbReference type="AlphaFoldDB" id="A0A195C9L0"/>
<evidence type="ECO:0000256" key="5">
    <source>
        <dbReference type="SAM" id="Phobius"/>
    </source>
</evidence>
<comment type="similarity">
    <text evidence="3">Belongs to the PTH2 family.</text>
</comment>
<dbReference type="SUPFAM" id="SSF102462">
    <property type="entry name" value="Peptidyl-tRNA hydrolase II"/>
    <property type="match status" value="1"/>
</dbReference>
<dbReference type="Gene3D" id="3.40.1490.10">
    <property type="entry name" value="Bit1"/>
    <property type="match status" value="1"/>
</dbReference>
<evidence type="ECO:0000256" key="3">
    <source>
        <dbReference type="ARBA" id="ARBA00038050"/>
    </source>
</evidence>